<evidence type="ECO:0000256" key="5">
    <source>
        <dbReference type="SAM" id="SignalP"/>
    </source>
</evidence>
<keyword evidence="7" id="KW-1185">Reference proteome</keyword>
<organism evidence="7 8">
    <name type="scientific">Galleria mellonella</name>
    <name type="common">Greater wax moth</name>
    <dbReference type="NCBI Taxonomy" id="7137"/>
    <lineage>
        <taxon>Eukaryota</taxon>
        <taxon>Metazoa</taxon>
        <taxon>Ecdysozoa</taxon>
        <taxon>Arthropoda</taxon>
        <taxon>Hexapoda</taxon>
        <taxon>Insecta</taxon>
        <taxon>Pterygota</taxon>
        <taxon>Neoptera</taxon>
        <taxon>Endopterygota</taxon>
        <taxon>Lepidoptera</taxon>
        <taxon>Glossata</taxon>
        <taxon>Ditrysia</taxon>
        <taxon>Pyraloidea</taxon>
        <taxon>Pyralidae</taxon>
        <taxon>Galleriinae</taxon>
        <taxon>Galleria</taxon>
    </lineage>
</organism>
<dbReference type="InParanoid" id="A0A6J1WYI2"/>
<dbReference type="Proteomes" id="UP001652740">
    <property type="component" value="Unplaced"/>
</dbReference>
<name>A0A6J1WYI2_GALME</name>
<keyword evidence="5" id="KW-0732">Signal</keyword>
<dbReference type="PANTHER" id="PTHR24276:SF91">
    <property type="entry name" value="AT26814P-RELATED"/>
    <property type="match status" value="1"/>
</dbReference>
<dbReference type="AlphaFoldDB" id="A0A6J1WYI2"/>
<feature type="signal peptide" evidence="5">
    <location>
        <begin position="1"/>
        <end position="18"/>
    </location>
</feature>
<protein>
    <submittedName>
        <fullName evidence="8">Trypsin, alkaline A-like</fullName>
    </submittedName>
</protein>
<evidence type="ECO:0000256" key="1">
    <source>
        <dbReference type="ARBA" id="ARBA00022670"/>
    </source>
</evidence>
<dbReference type="Pfam" id="PF00089">
    <property type="entry name" value="Trypsin"/>
    <property type="match status" value="1"/>
</dbReference>
<feature type="domain" description="Peptidase S1" evidence="6">
    <location>
        <begin position="21"/>
        <end position="257"/>
    </location>
</feature>
<evidence type="ECO:0000256" key="4">
    <source>
        <dbReference type="ARBA" id="ARBA00023157"/>
    </source>
</evidence>
<dbReference type="CDD" id="cd00190">
    <property type="entry name" value="Tryp_SPc"/>
    <property type="match status" value="1"/>
</dbReference>
<keyword evidence="3" id="KW-0720">Serine protease</keyword>
<dbReference type="InterPro" id="IPR043504">
    <property type="entry name" value="Peptidase_S1_PA_chymotrypsin"/>
</dbReference>
<feature type="chain" id="PRO_5046371341" evidence="5">
    <location>
        <begin position="19"/>
        <end position="260"/>
    </location>
</feature>
<evidence type="ECO:0000256" key="2">
    <source>
        <dbReference type="ARBA" id="ARBA00022801"/>
    </source>
</evidence>
<dbReference type="RefSeq" id="XP_026761452.2">
    <property type="nucleotide sequence ID" value="XM_026905651.3"/>
</dbReference>
<accession>A0A6J1WYI2</accession>
<dbReference type="InterPro" id="IPR050430">
    <property type="entry name" value="Peptidase_S1"/>
</dbReference>
<evidence type="ECO:0000313" key="8">
    <source>
        <dbReference type="RefSeq" id="XP_026761452.2"/>
    </source>
</evidence>
<evidence type="ECO:0000256" key="3">
    <source>
        <dbReference type="ARBA" id="ARBA00022825"/>
    </source>
</evidence>
<dbReference type="Gene3D" id="2.40.10.10">
    <property type="entry name" value="Trypsin-like serine proteases"/>
    <property type="match status" value="1"/>
</dbReference>
<dbReference type="PANTHER" id="PTHR24276">
    <property type="entry name" value="POLYSERASE-RELATED"/>
    <property type="match status" value="1"/>
</dbReference>
<dbReference type="GO" id="GO:0006508">
    <property type="term" value="P:proteolysis"/>
    <property type="evidence" value="ECO:0007669"/>
    <property type="project" value="UniProtKB-KW"/>
</dbReference>
<dbReference type="GeneID" id="113520339"/>
<dbReference type="InterPro" id="IPR001254">
    <property type="entry name" value="Trypsin_dom"/>
</dbReference>
<dbReference type="InterPro" id="IPR009003">
    <property type="entry name" value="Peptidase_S1_PA"/>
</dbReference>
<dbReference type="PROSITE" id="PS50240">
    <property type="entry name" value="TRYPSIN_DOM"/>
    <property type="match status" value="1"/>
</dbReference>
<keyword evidence="4" id="KW-1015">Disulfide bond</keyword>
<dbReference type="SUPFAM" id="SSF50494">
    <property type="entry name" value="Trypsin-like serine proteases"/>
    <property type="match status" value="1"/>
</dbReference>
<evidence type="ECO:0000259" key="6">
    <source>
        <dbReference type="PROSITE" id="PS50240"/>
    </source>
</evidence>
<dbReference type="GO" id="GO:0004252">
    <property type="term" value="F:serine-type endopeptidase activity"/>
    <property type="evidence" value="ECO:0007669"/>
    <property type="project" value="InterPro"/>
</dbReference>
<reference evidence="8" key="1">
    <citation type="submission" date="2025-08" db="UniProtKB">
        <authorList>
            <consortium name="RefSeq"/>
        </authorList>
    </citation>
    <scope>IDENTIFICATION</scope>
    <source>
        <tissue evidence="8">Whole larvae</tissue>
    </source>
</reference>
<dbReference type="SMART" id="SM00020">
    <property type="entry name" value="Tryp_SPc"/>
    <property type="match status" value="1"/>
</dbReference>
<sequence length="260" mass="27785">MKVYTFLLFSCFIAYGKAQYIAGGEAVNITEYPYAASLQYTGSGADQTCGGVVLSATALLSAASCFYTANGALYNPGDWRARVGSSFVSTDGRNYTIRLITAHPDFELTTRDNNIAVLRTVSFIELVPGLVEVARIAGGAFTIAPRNSISAIGWGAAKASEPTEQLHHVSAFVIDQETCAVRYQDINFAVTDNMICFGWLDVGVFGQCSEGGAGSPIVVNGGVVGIHSWSNECASLRYPSLNTRTSPYWKWIVDTANAGN</sequence>
<gene>
    <name evidence="8" type="primary">LOC113520339</name>
</gene>
<keyword evidence="2" id="KW-0378">Hydrolase</keyword>
<dbReference type="KEGG" id="gmw:113520339"/>
<proteinExistence type="predicted"/>
<keyword evidence="1" id="KW-0645">Protease</keyword>
<evidence type="ECO:0000313" key="7">
    <source>
        <dbReference type="Proteomes" id="UP001652740"/>
    </source>
</evidence>